<evidence type="ECO:0000313" key="1">
    <source>
        <dbReference type="EMBL" id="CAD7050738.1"/>
    </source>
</evidence>
<sequence>MMREERPDASLFIGLHKLAEQNGDGLVPELYALLADRQQLGPDMTNVIAFPADRPEMQADALPEGPAKVLRFQR</sequence>
<proteinExistence type="predicted"/>
<evidence type="ECO:0008006" key="3">
    <source>
        <dbReference type="Google" id="ProtNLM"/>
    </source>
</evidence>
<gene>
    <name evidence="1" type="ORF">REJC140_01678</name>
</gene>
<organism evidence="1 2">
    <name type="scientific">Pseudorhizobium endolithicum</name>
    <dbReference type="NCBI Taxonomy" id="1191678"/>
    <lineage>
        <taxon>Bacteria</taxon>
        <taxon>Pseudomonadati</taxon>
        <taxon>Pseudomonadota</taxon>
        <taxon>Alphaproteobacteria</taxon>
        <taxon>Hyphomicrobiales</taxon>
        <taxon>Rhizobiaceae</taxon>
        <taxon>Rhizobium/Agrobacterium group</taxon>
        <taxon>Pseudorhizobium</taxon>
    </lineage>
</organism>
<dbReference type="Proteomes" id="UP000606921">
    <property type="component" value="Unassembled WGS sequence"/>
</dbReference>
<reference evidence="1 2" key="1">
    <citation type="submission" date="2020-11" db="EMBL/GenBank/DDBJ databases">
        <authorList>
            <person name="Lassalle F."/>
        </authorList>
    </citation>
    <scope>NUCLEOTIDE SEQUENCE [LARGE SCALE GENOMIC DNA]</scope>
    <source>
        <strain evidence="1 2">JC140</strain>
    </source>
</reference>
<accession>A0ABN7JZ97</accession>
<comment type="caution">
    <text evidence="1">The sequence shown here is derived from an EMBL/GenBank/DDBJ whole genome shotgun (WGS) entry which is preliminary data.</text>
</comment>
<protein>
    <recommendedName>
        <fullName evidence="3">Transposase</fullName>
    </recommendedName>
</protein>
<keyword evidence="2" id="KW-1185">Reference proteome</keyword>
<dbReference type="EMBL" id="CABFWF030000014">
    <property type="protein sequence ID" value="CAD7050738.1"/>
    <property type="molecule type" value="Genomic_DNA"/>
</dbReference>
<evidence type="ECO:0000313" key="2">
    <source>
        <dbReference type="Proteomes" id="UP000606921"/>
    </source>
</evidence>
<name>A0ABN7JZ97_9HYPH</name>